<dbReference type="PANTHER" id="PTHR31921:SF1">
    <property type="entry name" value="PROTEIN DPCD"/>
    <property type="match status" value="1"/>
</dbReference>
<dbReference type="AlphaFoldDB" id="A0AAD9R368"/>
<evidence type="ECO:0000256" key="1">
    <source>
        <dbReference type="ARBA" id="ARBA00010597"/>
    </source>
</evidence>
<dbReference type="EMBL" id="JARQWQ010000004">
    <property type="protein sequence ID" value="KAK2572302.1"/>
    <property type="molecule type" value="Genomic_DNA"/>
</dbReference>
<evidence type="ECO:0000313" key="4">
    <source>
        <dbReference type="Proteomes" id="UP001249851"/>
    </source>
</evidence>
<dbReference type="Proteomes" id="UP001249851">
    <property type="component" value="Unassembled WGS sequence"/>
</dbReference>
<evidence type="ECO:0000313" key="3">
    <source>
        <dbReference type="EMBL" id="KAK2572302.1"/>
    </source>
</evidence>
<organism evidence="3 4">
    <name type="scientific">Acropora cervicornis</name>
    <name type="common">Staghorn coral</name>
    <dbReference type="NCBI Taxonomy" id="6130"/>
    <lineage>
        <taxon>Eukaryota</taxon>
        <taxon>Metazoa</taxon>
        <taxon>Cnidaria</taxon>
        <taxon>Anthozoa</taxon>
        <taxon>Hexacorallia</taxon>
        <taxon>Scleractinia</taxon>
        <taxon>Astrocoeniina</taxon>
        <taxon>Acroporidae</taxon>
        <taxon>Acropora</taxon>
    </lineage>
</organism>
<dbReference type="InterPro" id="IPR026224">
    <property type="entry name" value="DPCD"/>
</dbReference>
<dbReference type="Pfam" id="PF14913">
    <property type="entry name" value="DPCD"/>
    <property type="match status" value="1"/>
</dbReference>
<evidence type="ECO:0000256" key="2">
    <source>
        <dbReference type="ARBA" id="ARBA00020330"/>
    </source>
</evidence>
<comment type="caution">
    <text evidence="3">The sequence shown here is derived from an EMBL/GenBank/DDBJ whole genome shotgun (WGS) entry which is preliminary data.</text>
</comment>
<accession>A0AAD9R368</accession>
<sequence length="274" mass="32015">MRLGSRTKPISSSVLQDKHFKMAAAEGKFVWLETLRKARKTSLVQDGRRKVHYTFPDDVEMVEEYETRSSELLVRKWKKKSGLGKAGKWEFEIGEDIRPVNLDLENITESRGNPIFIRRDSNKAFQWRIRNLPYPVNVYSVTVNEDNTSITIRTSNKKYFKRFDIPDMERAQLKLDQGAISVAHANNTLIITEFPSWHRRSPDVYEDIDKNTGNGRNDLDFIKLRAYWVLCIKRTKVILPQGRFEDFRELAIQRSNEKICSSAISYNMSIYAIQ</sequence>
<dbReference type="PANTHER" id="PTHR31921">
    <property type="entry name" value="PROTEIN DPCD"/>
    <property type="match status" value="1"/>
</dbReference>
<protein>
    <recommendedName>
        <fullName evidence="2">Protein DPCD</fullName>
    </recommendedName>
</protein>
<dbReference type="PRINTS" id="PR02065">
    <property type="entry name" value="PROTEINDPCD"/>
</dbReference>
<reference evidence="3" key="2">
    <citation type="journal article" date="2023" name="Science">
        <title>Genomic signatures of disease resistance in endangered staghorn corals.</title>
        <authorList>
            <person name="Vollmer S.V."/>
            <person name="Selwyn J.D."/>
            <person name="Despard B.A."/>
            <person name="Roesel C.L."/>
        </authorList>
    </citation>
    <scope>NUCLEOTIDE SEQUENCE</scope>
    <source>
        <strain evidence="3">K2</strain>
    </source>
</reference>
<proteinExistence type="inferred from homology"/>
<comment type="similarity">
    <text evidence="1">Belongs to the DPCD family.</text>
</comment>
<reference evidence="3" key="1">
    <citation type="journal article" date="2023" name="G3 (Bethesda)">
        <title>Whole genome assembly and annotation of the endangered Caribbean coral Acropora cervicornis.</title>
        <authorList>
            <person name="Selwyn J.D."/>
            <person name="Vollmer S.V."/>
        </authorList>
    </citation>
    <scope>NUCLEOTIDE SEQUENCE</scope>
    <source>
        <strain evidence="3">K2</strain>
    </source>
</reference>
<gene>
    <name evidence="3" type="ORF">P5673_002526</name>
</gene>
<keyword evidence="4" id="KW-1185">Reference proteome</keyword>
<name>A0AAD9R368_ACRCE</name>